<dbReference type="HAMAP" id="MF_00122">
    <property type="entry name" value="GatC"/>
    <property type="match status" value="1"/>
</dbReference>
<keyword evidence="1" id="KW-0067">ATP-binding</keyword>
<evidence type="ECO:0000313" key="2">
    <source>
        <dbReference type="EMBL" id="BCZ19173.1"/>
    </source>
</evidence>
<dbReference type="InterPro" id="IPR003837">
    <property type="entry name" value="GatC"/>
</dbReference>
<sequence length="94" mass="10639">MQIDDTLLEKLATLSMLEIAPGDYESLRGHLKEVLDFVDSLNEMDLGGVQFTNNQQAPLREDKVIHNPQIPKDLLKYAPKTQDGYFIVPKIIEA</sequence>
<dbReference type="EC" id="6.3.5.-" evidence="1"/>
<keyword evidence="1" id="KW-0547">Nucleotide-binding</keyword>
<keyword evidence="1" id="KW-0436">Ligase</keyword>
<dbReference type="Gene3D" id="1.10.20.60">
    <property type="entry name" value="Glu-tRNAGln amidotransferase C subunit, N-terminal domain"/>
    <property type="match status" value="1"/>
</dbReference>
<organism evidence="2 3">
    <name type="scientific">Helicobacter gastrofelis</name>
    <dbReference type="NCBI Taxonomy" id="2849642"/>
    <lineage>
        <taxon>Bacteria</taxon>
        <taxon>Pseudomonadati</taxon>
        <taxon>Campylobacterota</taxon>
        <taxon>Epsilonproteobacteria</taxon>
        <taxon>Campylobacterales</taxon>
        <taxon>Helicobacteraceae</taxon>
        <taxon>Helicobacter</taxon>
    </lineage>
</organism>
<reference evidence="2 3" key="1">
    <citation type="submission" date="2021-07" db="EMBL/GenBank/DDBJ databases">
        <title>Novel Helicobacter sp. Isolated from a cat.</title>
        <authorList>
            <person name="Rimbara E."/>
            <person name="Suzuki M."/>
        </authorList>
    </citation>
    <scope>NUCLEOTIDE SEQUENCE [LARGE SCALE GENOMIC DNA]</scope>
    <source>
        <strain evidence="3">NHP19-012</strain>
    </source>
</reference>
<dbReference type="PANTHER" id="PTHR15004:SF0">
    <property type="entry name" value="GLUTAMYL-TRNA(GLN) AMIDOTRANSFERASE SUBUNIT C, MITOCHONDRIAL"/>
    <property type="match status" value="1"/>
</dbReference>
<keyword evidence="1" id="KW-0648">Protein biosynthesis</keyword>
<name>A0ABM7SEH3_9HELI</name>
<dbReference type="PANTHER" id="PTHR15004">
    <property type="entry name" value="GLUTAMYL-TRNA(GLN) AMIDOTRANSFERASE SUBUNIT C, MITOCHONDRIAL"/>
    <property type="match status" value="1"/>
</dbReference>
<comment type="similarity">
    <text evidence="1">Belongs to the GatC family.</text>
</comment>
<keyword evidence="3" id="KW-1185">Reference proteome</keyword>
<dbReference type="Pfam" id="PF02686">
    <property type="entry name" value="GatC"/>
    <property type="match status" value="1"/>
</dbReference>
<gene>
    <name evidence="1 2" type="primary">gatC</name>
    <name evidence="2" type="ORF">NHP190012_08150</name>
</gene>
<proteinExistence type="inferred from homology"/>
<comment type="catalytic activity">
    <reaction evidence="1">
        <text>L-aspartyl-tRNA(Asn) + L-glutamine + ATP + H2O = L-asparaginyl-tRNA(Asn) + L-glutamate + ADP + phosphate + 2 H(+)</text>
        <dbReference type="Rhea" id="RHEA:14513"/>
        <dbReference type="Rhea" id="RHEA-COMP:9674"/>
        <dbReference type="Rhea" id="RHEA-COMP:9677"/>
        <dbReference type="ChEBI" id="CHEBI:15377"/>
        <dbReference type="ChEBI" id="CHEBI:15378"/>
        <dbReference type="ChEBI" id="CHEBI:29985"/>
        <dbReference type="ChEBI" id="CHEBI:30616"/>
        <dbReference type="ChEBI" id="CHEBI:43474"/>
        <dbReference type="ChEBI" id="CHEBI:58359"/>
        <dbReference type="ChEBI" id="CHEBI:78515"/>
        <dbReference type="ChEBI" id="CHEBI:78516"/>
        <dbReference type="ChEBI" id="CHEBI:456216"/>
    </reaction>
</comment>
<dbReference type="NCBIfam" id="TIGR00135">
    <property type="entry name" value="gatC"/>
    <property type="match status" value="1"/>
</dbReference>
<dbReference type="EMBL" id="AP024819">
    <property type="protein sequence ID" value="BCZ19173.1"/>
    <property type="molecule type" value="Genomic_DNA"/>
</dbReference>
<evidence type="ECO:0000256" key="1">
    <source>
        <dbReference type="HAMAP-Rule" id="MF_00122"/>
    </source>
</evidence>
<comment type="subunit">
    <text evidence="1">Heterotrimer of A, B and C subunits.</text>
</comment>
<comment type="catalytic activity">
    <reaction evidence="1">
        <text>L-glutamyl-tRNA(Gln) + L-glutamine + ATP + H2O = L-glutaminyl-tRNA(Gln) + L-glutamate + ADP + phosphate + H(+)</text>
        <dbReference type="Rhea" id="RHEA:17521"/>
        <dbReference type="Rhea" id="RHEA-COMP:9681"/>
        <dbReference type="Rhea" id="RHEA-COMP:9684"/>
        <dbReference type="ChEBI" id="CHEBI:15377"/>
        <dbReference type="ChEBI" id="CHEBI:15378"/>
        <dbReference type="ChEBI" id="CHEBI:29985"/>
        <dbReference type="ChEBI" id="CHEBI:30616"/>
        <dbReference type="ChEBI" id="CHEBI:43474"/>
        <dbReference type="ChEBI" id="CHEBI:58359"/>
        <dbReference type="ChEBI" id="CHEBI:78520"/>
        <dbReference type="ChEBI" id="CHEBI:78521"/>
        <dbReference type="ChEBI" id="CHEBI:456216"/>
    </reaction>
</comment>
<accession>A0ABM7SEH3</accession>
<dbReference type="SUPFAM" id="SSF141000">
    <property type="entry name" value="Glu-tRNAGln amidotransferase C subunit"/>
    <property type="match status" value="1"/>
</dbReference>
<protein>
    <recommendedName>
        <fullName evidence="1">Aspartyl/glutamyl-tRNA(Asn/Gln) amidotransferase subunit C</fullName>
        <shortName evidence="1">Asp/Glu-ADT subunit C</shortName>
        <ecNumber evidence="1">6.3.5.-</ecNumber>
    </recommendedName>
</protein>
<comment type="function">
    <text evidence="1">Allows the formation of correctly charged Asn-tRNA(Asn) or Gln-tRNA(Gln) through the transamidation of misacylated Asp-tRNA(Asn) or Glu-tRNA(Gln) in organisms which lack either or both of asparaginyl-tRNA or glutaminyl-tRNA synthetases. The reaction takes place in the presence of glutamine and ATP through an activated phospho-Asp-tRNA(Asn) or phospho-Glu-tRNA(Gln).</text>
</comment>
<dbReference type="RefSeq" id="WP_221271041.1">
    <property type="nucleotide sequence ID" value="NZ_AP024819.1"/>
</dbReference>
<evidence type="ECO:0000313" key="3">
    <source>
        <dbReference type="Proteomes" id="UP000826146"/>
    </source>
</evidence>
<dbReference type="InterPro" id="IPR036113">
    <property type="entry name" value="Asp/Glu-ADT_sf_sub_c"/>
</dbReference>
<dbReference type="Proteomes" id="UP000826146">
    <property type="component" value="Chromosome"/>
</dbReference>